<dbReference type="EMBL" id="JACAZI010000009">
    <property type="protein sequence ID" value="KAF7352405.1"/>
    <property type="molecule type" value="Genomic_DNA"/>
</dbReference>
<dbReference type="PANTHER" id="PTHR38926:SF5">
    <property type="entry name" value="F-BOX AND LEUCINE-RICH REPEAT PROTEIN 6"/>
    <property type="match status" value="1"/>
</dbReference>
<reference evidence="1" key="1">
    <citation type="submission" date="2020-05" db="EMBL/GenBank/DDBJ databases">
        <title>Mycena genomes resolve the evolution of fungal bioluminescence.</title>
        <authorList>
            <person name="Tsai I.J."/>
        </authorList>
    </citation>
    <scope>NUCLEOTIDE SEQUENCE</scope>
    <source>
        <strain evidence="1">CCC161011</strain>
    </source>
</reference>
<comment type="caution">
    <text evidence="1">The sequence shown here is derived from an EMBL/GenBank/DDBJ whole genome shotgun (WGS) entry which is preliminary data.</text>
</comment>
<name>A0A8H7CW08_9AGAR</name>
<dbReference type="Proteomes" id="UP000620124">
    <property type="component" value="Unassembled WGS sequence"/>
</dbReference>
<sequence>MSNTAALRAQVSDLTLAIARHEQLLDDMRTRLRNLQSQLDSIVYPVLNLPHEITSEFFVHCLPPKRQKDVVNVMEAPLLLTHVCRAWRQIAISTPALWTTFDIQNASSLPRLPEIATAWFERTRKCPLSVRIHGSLQSNVTSNFRAFMEKFRDYSSKIRSLELHTSLEDFEEMGSHLGVLDFPLLQKLSIRVLLDEDQEDIPADYNGIHRMFGGVPLLHNVLMAEVVPLFVALPWQQLTKFTGERYTVEECLEALHLMPNLTECAFSLSDEDADGLEIFSHPNIQHLILFESMSDLGIMANSACILTLVTLPNLQTLEILGADDFDEEELNSFLLRSSPPLQRLAVRPLDSEDITTLQLDPPFMALRLTDLELWHPGRTFLLLFFDAFGWDSGLLPQLRKLSLLGCHSEDGGADVYDILQWAAVPVTTRWDVIAGYAQLQSFRVVHRTYGGAHFGKSYPQAALLPFRKLKASGMDVYVQFGSEGKSEI</sequence>
<evidence type="ECO:0000313" key="1">
    <source>
        <dbReference type="EMBL" id="KAF7352405.1"/>
    </source>
</evidence>
<dbReference type="AlphaFoldDB" id="A0A8H7CW08"/>
<dbReference type="PANTHER" id="PTHR38926">
    <property type="entry name" value="F-BOX DOMAIN CONTAINING PROTEIN, EXPRESSED"/>
    <property type="match status" value="1"/>
</dbReference>
<dbReference type="Gene3D" id="1.20.1280.50">
    <property type="match status" value="1"/>
</dbReference>
<keyword evidence="2" id="KW-1185">Reference proteome</keyword>
<dbReference type="Gene3D" id="3.80.10.10">
    <property type="entry name" value="Ribonuclease Inhibitor"/>
    <property type="match status" value="1"/>
</dbReference>
<dbReference type="InterPro" id="IPR032675">
    <property type="entry name" value="LRR_dom_sf"/>
</dbReference>
<proteinExistence type="predicted"/>
<evidence type="ECO:0000313" key="2">
    <source>
        <dbReference type="Proteomes" id="UP000620124"/>
    </source>
</evidence>
<protein>
    <submittedName>
        <fullName evidence="1">F-box domain-containing protein</fullName>
    </submittedName>
</protein>
<organism evidence="1 2">
    <name type="scientific">Mycena venus</name>
    <dbReference type="NCBI Taxonomy" id="2733690"/>
    <lineage>
        <taxon>Eukaryota</taxon>
        <taxon>Fungi</taxon>
        <taxon>Dikarya</taxon>
        <taxon>Basidiomycota</taxon>
        <taxon>Agaricomycotina</taxon>
        <taxon>Agaricomycetes</taxon>
        <taxon>Agaricomycetidae</taxon>
        <taxon>Agaricales</taxon>
        <taxon>Marasmiineae</taxon>
        <taxon>Mycenaceae</taxon>
        <taxon>Mycena</taxon>
    </lineage>
</organism>
<accession>A0A8H7CW08</accession>
<gene>
    <name evidence="1" type="ORF">MVEN_01204900</name>
</gene>
<dbReference type="OrthoDB" id="2269034at2759"/>